<dbReference type="InterPro" id="IPR000182">
    <property type="entry name" value="GNAT_dom"/>
</dbReference>
<dbReference type="PANTHER" id="PTHR31143">
    <property type="match status" value="1"/>
</dbReference>
<evidence type="ECO:0000313" key="3">
    <source>
        <dbReference type="Proteomes" id="UP000637359"/>
    </source>
</evidence>
<reference evidence="2" key="1">
    <citation type="submission" date="2020-08" db="EMBL/GenBank/DDBJ databases">
        <title>Genome public.</title>
        <authorList>
            <person name="Liu C."/>
            <person name="Sun Q."/>
        </authorList>
    </citation>
    <scope>NUCLEOTIDE SEQUENCE</scope>
    <source>
        <strain evidence="2">BX22</strain>
    </source>
</reference>
<dbReference type="InterPro" id="IPR027365">
    <property type="entry name" value="GNAT_acetyltra_YdfB-like"/>
</dbReference>
<dbReference type="SUPFAM" id="SSF55729">
    <property type="entry name" value="Acyl-CoA N-acyltransferases (Nat)"/>
    <property type="match status" value="1"/>
</dbReference>
<dbReference type="AlphaFoldDB" id="A0A923L7S6"/>
<sequence length="275" mass="31809">MISELTRDGFYMCRDLLYEDGQIEAKAIIEGINPGRVFVDDRNSPTTGLIWLGNNDGFIFIGNEKNDSFNSELNQFIDSVIRIEAMKVGLDFFEGIGNHPKWNETIQKLFEHRQVGSWKQRVYILEPKDYRKIYEPDMEPGYDMVKIDESLFENKDGSIQNITEIQNKVSENWASREIFFQEGIGYGIVHENNIVSTCLSGFVAEKTHSINIETLEKHRGKKLAQKLAHAFVQACLEREYTPYWDCMESNKPSIAIAENVGFKKAFTYLGYDFYF</sequence>
<comment type="caution">
    <text evidence="2">The sequence shown here is derived from an EMBL/GenBank/DDBJ whole genome shotgun (WGS) entry which is preliminary data.</text>
</comment>
<proteinExistence type="predicted"/>
<evidence type="ECO:0000259" key="1">
    <source>
        <dbReference type="PROSITE" id="PS51186"/>
    </source>
</evidence>
<gene>
    <name evidence="2" type="ORF">H8S33_15155</name>
</gene>
<dbReference type="InterPro" id="IPR016181">
    <property type="entry name" value="Acyl_CoA_acyltransferase"/>
</dbReference>
<evidence type="ECO:0000313" key="2">
    <source>
        <dbReference type="EMBL" id="MBC5638133.1"/>
    </source>
</evidence>
<dbReference type="RefSeq" id="WP_186870836.1">
    <property type="nucleotide sequence ID" value="NZ_JACOOL010000012.1"/>
</dbReference>
<name>A0A923L7S6_9BACI</name>
<dbReference type="Proteomes" id="UP000637359">
    <property type="component" value="Unassembled WGS sequence"/>
</dbReference>
<dbReference type="PROSITE" id="PS51186">
    <property type="entry name" value="GNAT"/>
    <property type="match status" value="1"/>
</dbReference>
<feature type="domain" description="N-acetyltransferase" evidence="1">
    <location>
        <begin position="128"/>
        <end position="275"/>
    </location>
</feature>
<dbReference type="PANTHER" id="PTHR31143:SF2">
    <property type="entry name" value="FR47-LIKE DOMAIN-CONTAINING PROTEIN-RELATED"/>
    <property type="match status" value="1"/>
</dbReference>
<dbReference type="GO" id="GO:0016747">
    <property type="term" value="F:acyltransferase activity, transferring groups other than amino-acyl groups"/>
    <property type="evidence" value="ECO:0007669"/>
    <property type="project" value="InterPro"/>
</dbReference>
<keyword evidence="3" id="KW-1185">Reference proteome</keyword>
<accession>A0A923L7S6</accession>
<protein>
    <submittedName>
        <fullName evidence="2">GNAT family N-acetyltransferase</fullName>
    </submittedName>
</protein>
<dbReference type="Pfam" id="PF12746">
    <property type="entry name" value="GNAT_acetyltran"/>
    <property type="match status" value="1"/>
</dbReference>
<organism evidence="2 3">
    <name type="scientific">Ornithinibacillus hominis</name>
    <dbReference type="NCBI Taxonomy" id="2763055"/>
    <lineage>
        <taxon>Bacteria</taxon>
        <taxon>Bacillati</taxon>
        <taxon>Bacillota</taxon>
        <taxon>Bacilli</taxon>
        <taxon>Bacillales</taxon>
        <taxon>Bacillaceae</taxon>
        <taxon>Ornithinibacillus</taxon>
    </lineage>
</organism>
<dbReference type="EMBL" id="JACOOL010000012">
    <property type="protein sequence ID" value="MBC5638133.1"/>
    <property type="molecule type" value="Genomic_DNA"/>
</dbReference>
<dbReference type="Gene3D" id="3.40.630.30">
    <property type="match status" value="1"/>
</dbReference>